<dbReference type="PANTHER" id="PTHR46594">
    <property type="entry name" value="P-TYPE CATION-TRANSPORTING ATPASE"/>
    <property type="match status" value="1"/>
</dbReference>
<dbReference type="CDD" id="cd00371">
    <property type="entry name" value="HMA"/>
    <property type="match status" value="1"/>
</dbReference>
<organism evidence="3 4">
    <name type="scientific">Longimicrobium terrae</name>
    <dbReference type="NCBI Taxonomy" id="1639882"/>
    <lineage>
        <taxon>Bacteria</taxon>
        <taxon>Pseudomonadati</taxon>
        <taxon>Gemmatimonadota</taxon>
        <taxon>Longimicrobiia</taxon>
        <taxon>Longimicrobiales</taxon>
        <taxon>Longimicrobiaceae</taxon>
        <taxon>Longimicrobium</taxon>
    </lineage>
</organism>
<dbReference type="Gene3D" id="3.30.70.100">
    <property type="match status" value="1"/>
</dbReference>
<dbReference type="PANTHER" id="PTHR46594:SF4">
    <property type="entry name" value="P-TYPE CATION-TRANSPORTING ATPASE"/>
    <property type="match status" value="1"/>
</dbReference>
<dbReference type="EMBL" id="JACHIA010000007">
    <property type="protein sequence ID" value="MBB6071189.1"/>
    <property type="molecule type" value="Genomic_DNA"/>
</dbReference>
<dbReference type="InterPro" id="IPR006121">
    <property type="entry name" value="HMA_dom"/>
</dbReference>
<keyword evidence="4" id="KW-1185">Reference proteome</keyword>
<evidence type="ECO:0000313" key="3">
    <source>
        <dbReference type="EMBL" id="MBB6071189.1"/>
    </source>
</evidence>
<dbReference type="FunFam" id="3.30.70.100:FF:000001">
    <property type="entry name" value="ATPase copper transporting beta"/>
    <property type="match status" value="1"/>
</dbReference>
<reference evidence="3 4" key="1">
    <citation type="submission" date="2020-08" db="EMBL/GenBank/DDBJ databases">
        <title>Genomic Encyclopedia of Type Strains, Phase IV (KMG-IV): sequencing the most valuable type-strain genomes for metagenomic binning, comparative biology and taxonomic classification.</title>
        <authorList>
            <person name="Goeker M."/>
        </authorList>
    </citation>
    <scope>NUCLEOTIDE SEQUENCE [LARGE SCALE GENOMIC DNA]</scope>
    <source>
        <strain evidence="3 4">DSM 29007</strain>
    </source>
</reference>
<feature type="domain" description="HMA" evidence="2">
    <location>
        <begin position="2"/>
        <end position="66"/>
    </location>
</feature>
<protein>
    <submittedName>
        <fullName evidence="3">Copper chaperone</fullName>
    </submittedName>
</protein>
<dbReference type="Pfam" id="PF00403">
    <property type="entry name" value="HMA"/>
    <property type="match status" value="1"/>
</dbReference>
<dbReference type="Proteomes" id="UP000582837">
    <property type="component" value="Unassembled WGS sequence"/>
</dbReference>
<dbReference type="GO" id="GO:0046872">
    <property type="term" value="F:metal ion binding"/>
    <property type="evidence" value="ECO:0007669"/>
    <property type="project" value="UniProtKB-KW"/>
</dbReference>
<keyword evidence="1" id="KW-0479">Metal-binding</keyword>
<name>A0A841GZT7_9BACT</name>
<dbReference type="InterPro" id="IPR036163">
    <property type="entry name" value="HMA_dom_sf"/>
</dbReference>
<evidence type="ECO:0000259" key="2">
    <source>
        <dbReference type="PROSITE" id="PS50846"/>
    </source>
</evidence>
<gene>
    <name evidence="3" type="ORF">HNQ61_002813</name>
</gene>
<dbReference type="SUPFAM" id="SSF55008">
    <property type="entry name" value="HMA, heavy metal-associated domain"/>
    <property type="match status" value="1"/>
</dbReference>
<proteinExistence type="predicted"/>
<dbReference type="AlphaFoldDB" id="A0A841GZT7"/>
<evidence type="ECO:0000256" key="1">
    <source>
        <dbReference type="ARBA" id="ARBA00022723"/>
    </source>
</evidence>
<comment type="caution">
    <text evidence="3">The sequence shown here is derived from an EMBL/GenBank/DDBJ whole genome shotgun (WGS) entry which is preliminary data.</text>
</comment>
<dbReference type="PROSITE" id="PS50846">
    <property type="entry name" value="HMA_2"/>
    <property type="match status" value="1"/>
</dbReference>
<dbReference type="RefSeq" id="WP_170033863.1">
    <property type="nucleotide sequence ID" value="NZ_JABDTL010000001.1"/>
</dbReference>
<sequence>MQSLSIEIEGMTCGHCVAAVRGALAGMQGVRVEEVKIGSARVEYDPAAVQPEQIAEAVRDEGYAAHPAAA</sequence>
<evidence type="ECO:0000313" key="4">
    <source>
        <dbReference type="Proteomes" id="UP000582837"/>
    </source>
</evidence>
<accession>A0A841GZT7</accession>